<dbReference type="PANTHER" id="PTHR10000">
    <property type="entry name" value="PHOSPHOSERINE PHOSPHATASE"/>
    <property type="match status" value="1"/>
</dbReference>
<dbReference type="GO" id="GO:0016787">
    <property type="term" value="F:hydrolase activity"/>
    <property type="evidence" value="ECO:0007669"/>
    <property type="project" value="UniProtKB-KW"/>
</dbReference>
<keyword evidence="1" id="KW-0378">Hydrolase</keyword>
<evidence type="ECO:0000313" key="2">
    <source>
        <dbReference type="Proteomes" id="UP000659496"/>
    </source>
</evidence>
<dbReference type="EMBL" id="JACSQY010000006">
    <property type="protein sequence ID" value="MBD7908593.1"/>
    <property type="molecule type" value="Genomic_DNA"/>
</dbReference>
<dbReference type="InterPro" id="IPR036412">
    <property type="entry name" value="HAD-like_sf"/>
</dbReference>
<dbReference type="NCBIfam" id="TIGR00099">
    <property type="entry name" value="Cof-subfamily"/>
    <property type="match status" value="1"/>
</dbReference>
<reference evidence="1 2" key="1">
    <citation type="submission" date="2020-08" db="EMBL/GenBank/DDBJ databases">
        <title>A Genomic Blueprint of the Chicken Gut Microbiome.</title>
        <authorList>
            <person name="Gilroy R."/>
            <person name="Ravi A."/>
            <person name="Getino M."/>
            <person name="Pursley I."/>
            <person name="Horton D.L."/>
            <person name="Alikhan N.-F."/>
            <person name="Baker D."/>
            <person name="Gharbi K."/>
            <person name="Hall N."/>
            <person name="Watson M."/>
            <person name="Adriaenssens E.M."/>
            <person name="Foster-Nyarko E."/>
            <person name="Jarju S."/>
            <person name="Secka A."/>
            <person name="Antonio M."/>
            <person name="Oren A."/>
            <person name="Chaudhuri R."/>
            <person name="La Ragione R.M."/>
            <person name="Hildebrand F."/>
            <person name="Pallen M.J."/>
        </authorList>
    </citation>
    <scope>NUCLEOTIDE SEQUENCE [LARGE SCALE GENOMIC DNA]</scope>
    <source>
        <strain evidence="1 2">Sa3CUA8</strain>
    </source>
</reference>
<dbReference type="SFLD" id="SFLDS00003">
    <property type="entry name" value="Haloacid_Dehalogenase"/>
    <property type="match status" value="1"/>
</dbReference>
<organism evidence="1 2">
    <name type="scientific">Sporosarcina gallistercoris</name>
    <dbReference type="NCBI Taxonomy" id="2762245"/>
    <lineage>
        <taxon>Bacteria</taxon>
        <taxon>Bacillati</taxon>
        <taxon>Bacillota</taxon>
        <taxon>Bacilli</taxon>
        <taxon>Bacillales</taxon>
        <taxon>Caryophanaceae</taxon>
        <taxon>Sporosarcina</taxon>
    </lineage>
</organism>
<dbReference type="InterPro" id="IPR023214">
    <property type="entry name" value="HAD_sf"/>
</dbReference>
<name>A0ABR8PK98_9BACL</name>
<dbReference type="CDD" id="cd07517">
    <property type="entry name" value="HAD_HPP"/>
    <property type="match status" value="1"/>
</dbReference>
<dbReference type="PROSITE" id="PS01229">
    <property type="entry name" value="COF_2"/>
    <property type="match status" value="1"/>
</dbReference>
<sequence>MTNKKIVFFDLDGTLMSHDKTILPSTKEALHALRKKGIITVICTGRAPRMFQELITELEFDSYISMNGQHVVYEGKELFSNPMDKEILTELSKHAKERGHGITYSNSEVFAVNEAEHPLVAGSLGRLKLDYPSVDEAIYSHSPVHQIQLYGNVEDIQPYMDRYQNDYEFIRWDENAVDMLPKGASKAVGILKVMEHLNITVENSYAFGDGPNDFEMIECVGTGIAMGNAIPELKEKADLVTDTCSNDGIMKGLLACGLLEEVDVPLYLKSLMYPS</sequence>
<evidence type="ECO:0000313" key="1">
    <source>
        <dbReference type="EMBL" id="MBD7908593.1"/>
    </source>
</evidence>
<dbReference type="Pfam" id="PF08282">
    <property type="entry name" value="Hydrolase_3"/>
    <property type="match status" value="1"/>
</dbReference>
<dbReference type="RefSeq" id="WP_191689879.1">
    <property type="nucleotide sequence ID" value="NZ_JACSQY010000006.1"/>
</dbReference>
<dbReference type="Gene3D" id="3.40.50.1000">
    <property type="entry name" value="HAD superfamily/HAD-like"/>
    <property type="match status" value="1"/>
</dbReference>
<accession>A0ABR8PK98</accession>
<comment type="caution">
    <text evidence="1">The sequence shown here is derived from an EMBL/GenBank/DDBJ whole genome shotgun (WGS) entry which is preliminary data.</text>
</comment>
<dbReference type="NCBIfam" id="TIGR01484">
    <property type="entry name" value="HAD-SF-IIB"/>
    <property type="match status" value="1"/>
</dbReference>
<dbReference type="SFLD" id="SFLDG01140">
    <property type="entry name" value="C2.B:_Phosphomannomutase_and_P"/>
    <property type="match status" value="1"/>
</dbReference>
<dbReference type="Proteomes" id="UP000659496">
    <property type="component" value="Unassembled WGS sequence"/>
</dbReference>
<dbReference type="InterPro" id="IPR006379">
    <property type="entry name" value="HAD-SF_hydro_IIB"/>
</dbReference>
<protein>
    <submittedName>
        <fullName evidence="1">Cof-type HAD-IIB family hydrolase</fullName>
    </submittedName>
</protein>
<dbReference type="SUPFAM" id="SSF56784">
    <property type="entry name" value="HAD-like"/>
    <property type="match status" value="1"/>
</dbReference>
<keyword evidence="2" id="KW-1185">Reference proteome</keyword>
<proteinExistence type="predicted"/>
<gene>
    <name evidence="1" type="ORF">H9659_09640</name>
</gene>
<dbReference type="Gene3D" id="3.30.1240.10">
    <property type="match status" value="1"/>
</dbReference>
<dbReference type="InterPro" id="IPR000150">
    <property type="entry name" value="Cof"/>
</dbReference>
<dbReference type="PANTHER" id="PTHR10000:SF25">
    <property type="entry name" value="PHOSPHATASE YKRA-RELATED"/>
    <property type="match status" value="1"/>
</dbReference>